<keyword evidence="7" id="KW-0371">Homeobox</keyword>
<keyword evidence="8" id="KW-0539">Nucleus</keyword>
<reference evidence="12 13" key="1">
    <citation type="submission" date="2024-05" db="EMBL/GenBank/DDBJ databases">
        <title>Genome sequencing and assembly of Indian major carp, Cirrhinus mrigala (Hamilton, 1822).</title>
        <authorList>
            <person name="Mohindra V."/>
            <person name="Chowdhury L.M."/>
            <person name="Lal K."/>
            <person name="Jena J.K."/>
        </authorList>
    </citation>
    <scope>NUCLEOTIDE SEQUENCE [LARGE SCALE GENOMIC DNA]</scope>
    <source>
        <strain evidence="12">CM1030</strain>
        <tissue evidence="12">Blood</tissue>
    </source>
</reference>
<feature type="compositionally biased region" description="Polar residues" evidence="10">
    <location>
        <begin position="1"/>
        <end position="20"/>
    </location>
</feature>
<feature type="non-terminal residue" evidence="12">
    <location>
        <position position="888"/>
    </location>
</feature>
<keyword evidence="5" id="KW-0862">Zinc</keyword>
<dbReference type="GO" id="GO:0005634">
    <property type="term" value="C:nucleus"/>
    <property type="evidence" value="ECO:0007669"/>
    <property type="project" value="UniProtKB-SubCell"/>
</dbReference>
<dbReference type="PANTHER" id="PTHR45891:SF4">
    <property type="entry name" value="ZINC FINGER HOMEOBOX PROTEIN 3"/>
    <property type="match status" value="1"/>
</dbReference>
<dbReference type="Proteomes" id="UP001529510">
    <property type="component" value="Unassembled WGS sequence"/>
</dbReference>
<evidence type="ECO:0000256" key="6">
    <source>
        <dbReference type="ARBA" id="ARBA00023125"/>
    </source>
</evidence>
<dbReference type="InterPro" id="IPR013087">
    <property type="entry name" value="Znf_C2H2_type"/>
</dbReference>
<keyword evidence="3" id="KW-0677">Repeat</keyword>
<evidence type="ECO:0000256" key="5">
    <source>
        <dbReference type="ARBA" id="ARBA00022833"/>
    </source>
</evidence>
<evidence type="ECO:0000256" key="8">
    <source>
        <dbReference type="ARBA" id="ARBA00023242"/>
    </source>
</evidence>
<dbReference type="FunFam" id="3.30.160.60:FF:000081">
    <property type="entry name" value="Zinc finger homeobox protein 4"/>
    <property type="match status" value="1"/>
</dbReference>
<dbReference type="InterPro" id="IPR036236">
    <property type="entry name" value="Znf_C2H2_sf"/>
</dbReference>
<gene>
    <name evidence="12" type="ORF">M9458_035814</name>
</gene>
<feature type="compositionally biased region" description="Polar residues" evidence="10">
    <location>
        <begin position="637"/>
        <end position="672"/>
    </location>
</feature>
<evidence type="ECO:0000313" key="13">
    <source>
        <dbReference type="Proteomes" id="UP001529510"/>
    </source>
</evidence>
<keyword evidence="13" id="KW-1185">Reference proteome</keyword>
<feature type="compositionally biased region" description="Basic and acidic residues" evidence="10">
    <location>
        <begin position="321"/>
        <end position="332"/>
    </location>
</feature>
<dbReference type="Gene3D" id="3.30.160.60">
    <property type="entry name" value="Classic Zinc Finger"/>
    <property type="match status" value="1"/>
</dbReference>
<feature type="region of interest" description="Disordered" evidence="10">
    <location>
        <begin position="1"/>
        <end position="28"/>
    </location>
</feature>
<dbReference type="SUPFAM" id="SSF57667">
    <property type="entry name" value="beta-beta-alpha zinc fingers"/>
    <property type="match status" value="1"/>
</dbReference>
<evidence type="ECO:0000256" key="10">
    <source>
        <dbReference type="SAM" id="MobiDB-lite"/>
    </source>
</evidence>
<organism evidence="12 13">
    <name type="scientific">Cirrhinus mrigala</name>
    <name type="common">Mrigala</name>
    <dbReference type="NCBI Taxonomy" id="683832"/>
    <lineage>
        <taxon>Eukaryota</taxon>
        <taxon>Metazoa</taxon>
        <taxon>Chordata</taxon>
        <taxon>Craniata</taxon>
        <taxon>Vertebrata</taxon>
        <taxon>Euteleostomi</taxon>
        <taxon>Actinopterygii</taxon>
        <taxon>Neopterygii</taxon>
        <taxon>Teleostei</taxon>
        <taxon>Ostariophysi</taxon>
        <taxon>Cypriniformes</taxon>
        <taxon>Cyprinidae</taxon>
        <taxon>Labeoninae</taxon>
        <taxon>Labeonini</taxon>
        <taxon>Cirrhinus</taxon>
    </lineage>
</organism>
<evidence type="ECO:0000256" key="2">
    <source>
        <dbReference type="ARBA" id="ARBA00022723"/>
    </source>
</evidence>
<sequence length="888" mass="97719">MECCDSVSNNGASGPHTQQPPGLCRPLAPSPLLLARDQAIHRTTATLSKQGGLAGRAEEERLAGGYKERVNECSSREMLKVAAEREKADEEEECDVERPIGEILYQPDGSAYVTESKLTSGVPFSSLGVPSSIVKTCYVSSSQSPTPQIFRVFQLHNLDDSDSLALVTRQSKDSSPDMAGSSEAGATWSGLTKPILMCFLCRLSFGRAHSFRAHASRQHNITFSDEEQHLLSFKNTSAILQPSGSGDRPLLCFLEPKRDCESVVPLNLASLTSEDTAKRKENEEPLTSKPGLPLLPSPPRTSPATSVPSPAKDPSTLGREGTQRGKEDEIRKTGGSSEGGERRLCLEVGSTVDNGAHSIRSSSGQEHITEAALSNQSISKPPNSVTIATSFMNNTKTLTDSESECGTSFNCHDPAPASLVVANPSTVTTTEQLANQESATATEPNDQLENGSTIAMEPTARLSEDDRHPVTHSDLPNNHSHSTSPTLSPILTQTSQPFLEEGHSDVTSRGRLVVAGDGGFVAAGDDVQGSSFTFAVQASLVHTRNSCKTLKCPKCNWHYKYQQTLEAHMKEKHPESESEQCPYCSSGQSHPRLARGETYSCGYKPFRCQVCQYSTTTKGNLSIHMQSDKHLNNMQSLQTQSHAHSPVSQPSPVTHSHPTLTHPTQANSSSPSKLRGHASWRCEVCDYETNVARNLRIHMTSEKHTHNVLLLQQNLAHMQRQRKHNATELYRHCQPQSKLPDAITPETTSQKLFECILCGRFSCDTLEELSQHLTMQRSLPNSYWRSTTGDTHHCRLCHYATPLRANFQLHCQTDKHVQRYQLAAHLREASSQHGNSEEEEEEWRLRCVAAGSQVQLRCNACDYEASSLEKLKLHTMNSRHETSLRLYK</sequence>
<feature type="domain" description="C2H2-type" evidence="11">
    <location>
        <begin position="550"/>
        <end position="578"/>
    </location>
</feature>
<accession>A0ABD0P1H5</accession>
<dbReference type="PROSITE" id="PS50157">
    <property type="entry name" value="ZINC_FINGER_C2H2_2"/>
    <property type="match status" value="1"/>
</dbReference>
<dbReference type="GO" id="GO:0008270">
    <property type="term" value="F:zinc ion binding"/>
    <property type="evidence" value="ECO:0007669"/>
    <property type="project" value="UniProtKB-KW"/>
</dbReference>
<dbReference type="SMART" id="SM00355">
    <property type="entry name" value="ZnF_C2H2"/>
    <property type="match status" value="7"/>
</dbReference>
<comment type="subcellular location">
    <subcellularLocation>
        <location evidence="1">Nucleus</location>
    </subcellularLocation>
</comment>
<dbReference type="PROSITE" id="PS00028">
    <property type="entry name" value="ZINC_FINGER_C2H2_1"/>
    <property type="match status" value="2"/>
</dbReference>
<keyword evidence="2" id="KW-0479">Metal-binding</keyword>
<protein>
    <recommendedName>
        <fullName evidence="11">C2H2-type domain-containing protein</fullName>
    </recommendedName>
</protein>
<keyword evidence="6" id="KW-0238">DNA-binding</keyword>
<dbReference type="PANTHER" id="PTHR45891">
    <property type="entry name" value="ZINC FINGER HOMEOBOX PROTEIN"/>
    <property type="match status" value="1"/>
</dbReference>
<evidence type="ECO:0000256" key="4">
    <source>
        <dbReference type="ARBA" id="ARBA00022771"/>
    </source>
</evidence>
<feature type="region of interest" description="Disordered" evidence="10">
    <location>
        <begin position="637"/>
        <end position="674"/>
    </location>
</feature>
<dbReference type="AlphaFoldDB" id="A0ABD0P1H5"/>
<evidence type="ECO:0000313" key="12">
    <source>
        <dbReference type="EMBL" id="KAL0167592.1"/>
    </source>
</evidence>
<evidence type="ECO:0000259" key="11">
    <source>
        <dbReference type="PROSITE" id="PS50157"/>
    </source>
</evidence>
<evidence type="ECO:0000256" key="9">
    <source>
        <dbReference type="PROSITE-ProRule" id="PRU00042"/>
    </source>
</evidence>
<feature type="region of interest" description="Disordered" evidence="10">
    <location>
        <begin position="274"/>
        <end position="343"/>
    </location>
</feature>
<name>A0ABD0P1H5_CIRMR</name>
<evidence type="ECO:0000256" key="3">
    <source>
        <dbReference type="ARBA" id="ARBA00022737"/>
    </source>
</evidence>
<feature type="region of interest" description="Disordered" evidence="10">
    <location>
        <begin position="463"/>
        <end position="486"/>
    </location>
</feature>
<dbReference type="InterPro" id="IPR051968">
    <property type="entry name" value="ZnFinger_Homeobox_TR"/>
</dbReference>
<dbReference type="EMBL" id="JAMKFB020000018">
    <property type="protein sequence ID" value="KAL0167592.1"/>
    <property type="molecule type" value="Genomic_DNA"/>
</dbReference>
<keyword evidence="4 9" id="KW-0863">Zinc-finger</keyword>
<evidence type="ECO:0000256" key="7">
    <source>
        <dbReference type="ARBA" id="ARBA00023155"/>
    </source>
</evidence>
<proteinExistence type="predicted"/>
<feature type="compositionally biased region" description="Polar residues" evidence="10">
    <location>
        <begin position="474"/>
        <end position="486"/>
    </location>
</feature>
<comment type="caution">
    <text evidence="12">The sequence shown here is derived from an EMBL/GenBank/DDBJ whole genome shotgun (WGS) entry which is preliminary data.</text>
</comment>
<dbReference type="GO" id="GO:0003677">
    <property type="term" value="F:DNA binding"/>
    <property type="evidence" value="ECO:0007669"/>
    <property type="project" value="UniProtKB-KW"/>
</dbReference>
<evidence type="ECO:0000256" key="1">
    <source>
        <dbReference type="ARBA" id="ARBA00004123"/>
    </source>
</evidence>
<dbReference type="Pfam" id="PF24056">
    <property type="entry name" value="zf-C2H2_ZFHX3"/>
    <property type="match status" value="1"/>
</dbReference>